<dbReference type="Pfam" id="PF07603">
    <property type="entry name" value="Lcl_C"/>
    <property type="match status" value="1"/>
</dbReference>
<gene>
    <name evidence="3" type="ORF">GCM10010919_17200</name>
</gene>
<sequence>MKPFIFKLYAVLLALFSMCSAYAALCPNENQQVRATTPTEDFILFENGTAIHKRTGLMWMRCSNQQVWDGAKCIGNSIGATWANALVIAEQSDFASYTDWRLPNIKELQTIIEARCLPGGVNEVVFPIADRVYYSDPDEEIWLGGNNFWSATTTVFPSAYGPSAWIVHFNSASTSFTRKGTVRSFRLVREVASE</sequence>
<dbReference type="PANTHER" id="PTHR35812">
    <property type="entry name" value="LIPOPROTEIN"/>
    <property type="match status" value="1"/>
</dbReference>
<feature type="chain" id="PRO_5045315377" description="Lcl C-terminal domain-containing protein" evidence="1">
    <location>
        <begin position="24"/>
        <end position="194"/>
    </location>
</feature>
<feature type="domain" description="Lcl C-terminal" evidence="2">
    <location>
        <begin position="48"/>
        <end position="189"/>
    </location>
</feature>
<feature type="signal peptide" evidence="1">
    <location>
        <begin position="1"/>
        <end position="23"/>
    </location>
</feature>
<organism evidence="3 4">
    <name type="scientific">Alishewanella longhuensis</name>
    <dbReference type="NCBI Taxonomy" id="1091037"/>
    <lineage>
        <taxon>Bacteria</taxon>
        <taxon>Pseudomonadati</taxon>
        <taxon>Pseudomonadota</taxon>
        <taxon>Gammaproteobacteria</taxon>
        <taxon>Alteromonadales</taxon>
        <taxon>Alteromonadaceae</taxon>
        <taxon>Alishewanella</taxon>
    </lineage>
</organism>
<name>A0ABQ3KYT0_9ALTE</name>
<dbReference type="PANTHER" id="PTHR35812:SF1">
    <property type="entry name" value="LIPOPROTEIN"/>
    <property type="match status" value="1"/>
</dbReference>
<protein>
    <recommendedName>
        <fullName evidence="2">Lcl C-terminal domain-containing protein</fullName>
    </recommendedName>
</protein>
<evidence type="ECO:0000313" key="4">
    <source>
        <dbReference type="Proteomes" id="UP000659697"/>
    </source>
</evidence>
<dbReference type="RefSeq" id="WP_189432294.1">
    <property type="nucleotide sequence ID" value="NZ_BNAO01000003.1"/>
</dbReference>
<reference evidence="4" key="1">
    <citation type="journal article" date="2019" name="Int. J. Syst. Evol. Microbiol.">
        <title>The Global Catalogue of Microorganisms (GCM) 10K type strain sequencing project: providing services to taxonomists for standard genome sequencing and annotation.</title>
        <authorList>
            <consortium name="The Broad Institute Genomics Platform"/>
            <consortium name="The Broad Institute Genome Sequencing Center for Infectious Disease"/>
            <person name="Wu L."/>
            <person name="Ma J."/>
        </authorList>
    </citation>
    <scope>NUCLEOTIDE SEQUENCE [LARGE SCALE GENOMIC DNA]</scope>
    <source>
        <strain evidence="4">CGMCC 1.7003</strain>
    </source>
</reference>
<evidence type="ECO:0000256" key="1">
    <source>
        <dbReference type="SAM" id="SignalP"/>
    </source>
</evidence>
<dbReference type="EMBL" id="BNAO01000003">
    <property type="protein sequence ID" value="GHG68055.1"/>
    <property type="molecule type" value="Genomic_DNA"/>
</dbReference>
<proteinExistence type="predicted"/>
<keyword evidence="1" id="KW-0732">Signal</keyword>
<dbReference type="Proteomes" id="UP000659697">
    <property type="component" value="Unassembled WGS sequence"/>
</dbReference>
<evidence type="ECO:0000259" key="2">
    <source>
        <dbReference type="Pfam" id="PF07603"/>
    </source>
</evidence>
<keyword evidence="4" id="KW-1185">Reference proteome</keyword>
<dbReference type="InterPro" id="IPR011460">
    <property type="entry name" value="Lcl_C"/>
</dbReference>
<accession>A0ABQ3KYT0</accession>
<comment type="caution">
    <text evidence="3">The sequence shown here is derived from an EMBL/GenBank/DDBJ whole genome shotgun (WGS) entry which is preliminary data.</text>
</comment>
<evidence type="ECO:0000313" key="3">
    <source>
        <dbReference type="EMBL" id="GHG68055.1"/>
    </source>
</evidence>